<dbReference type="AlphaFoldDB" id="A0A0F9U602"/>
<proteinExistence type="predicted"/>
<sequence length="43" mass="5194">MTDDEKIDYYESKKIFKTRLDAQVGAEELLHTWIQEQYRKICG</sequence>
<organism evidence="1">
    <name type="scientific">marine sediment metagenome</name>
    <dbReference type="NCBI Taxonomy" id="412755"/>
    <lineage>
        <taxon>unclassified sequences</taxon>
        <taxon>metagenomes</taxon>
        <taxon>ecological metagenomes</taxon>
    </lineage>
</organism>
<evidence type="ECO:0000313" key="1">
    <source>
        <dbReference type="EMBL" id="KKN82727.1"/>
    </source>
</evidence>
<reference evidence="1" key="1">
    <citation type="journal article" date="2015" name="Nature">
        <title>Complex archaea that bridge the gap between prokaryotes and eukaryotes.</title>
        <authorList>
            <person name="Spang A."/>
            <person name="Saw J.H."/>
            <person name="Jorgensen S.L."/>
            <person name="Zaremba-Niedzwiedzka K."/>
            <person name="Martijn J."/>
            <person name="Lind A.E."/>
            <person name="van Eijk R."/>
            <person name="Schleper C."/>
            <person name="Guy L."/>
            <person name="Ettema T.J."/>
        </authorList>
    </citation>
    <scope>NUCLEOTIDE SEQUENCE</scope>
</reference>
<dbReference type="EMBL" id="LAZR01000195">
    <property type="protein sequence ID" value="KKN82727.1"/>
    <property type="molecule type" value="Genomic_DNA"/>
</dbReference>
<name>A0A0F9U602_9ZZZZ</name>
<accession>A0A0F9U602</accession>
<comment type="caution">
    <text evidence="1">The sequence shown here is derived from an EMBL/GenBank/DDBJ whole genome shotgun (WGS) entry which is preliminary data.</text>
</comment>
<protein>
    <submittedName>
        <fullName evidence="1">Uncharacterized protein</fullName>
    </submittedName>
</protein>
<gene>
    <name evidence="1" type="ORF">LCGC14_0305510</name>
</gene>